<dbReference type="RefSeq" id="WP_189967925.1">
    <property type="nucleotide sequence ID" value="NZ_BMVL01000004.1"/>
</dbReference>
<evidence type="ECO:0000256" key="3">
    <source>
        <dbReference type="ARBA" id="ARBA00009381"/>
    </source>
</evidence>
<dbReference type="GO" id="GO:0103068">
    <property type="term" value="F:leukotriene C4 gamma-glutamyl transferase activity"/>
    <property type="evidence" value="ECO:0007669"/>
    <property type="project" value="UniProtKB-EC"/>
</dbReference>
<evidence type="ECO:0000256" key="5">
    <source>
        <dbReference type="ARBA" id="ARBA00022801"/>
    </source>
</evidence>
<dbReference type="PANTHER" id="PTHR43199:SF1">
    <property type="entry name" value="GLUTATHIONE HYDROLASE PROENZYME"/>
    <property type="match status" value="1"/>
</dbReference>
<comment type="catalytic activity">
    <reaction evidence="8 9">
        <text>an N-terminal (5-L-glutamyl)-[peptide] + an alpha-amino acid = 5-L-glutamyl amino acid + an N-terminal L-alpha-aminoacyl-[peptide]</text>
        <dbReference type="Rhea" id="RHEA:23904"/>
        <dbReference type="Rhea" id="RHEA-COMP:9780"/>
        <dbReference type="Rhea" id="RHEA-COMP:9795"/>
        <dbReference type="ChEBI" id="CHEBI:77644"/>
        <dbReference type="ChEBI" id="CHEBI:78597"/>
        <dbReference type="ChEBI" id="CHEBI:78599"/>
        <dbReference type="ChEBI" id="CHEBI:78608"/>
        <dbReference type="EC" id="2.3.2.2"/>
    </reaction>
</comment>
<comment type="similarity">
    <text evidence="3 9">Belongs to the gamma-glutamyltransferase family.</text>
</comment>
<dbReference type="PRINTS" id="PR01210">
    <property type="entry name" value="GGTRANSPTASE"/>
</dbReference>
<reference evidence="12 13" key="1">
    <citation type="submission" date="2021-03" db="EMBL/GenBank/DDBJ databases">
        <title>Genomic Encyclopedia of Type Strains, Phase IV (KMG-IV): sequencing the most valuable type-strain genomes for metagenomic binning, comparative biology and taxonomic classification.</title>
        <authorList>
            <person name="Goeker M."/>
        </authorList>
    </citation>
    <scope>NUCLEOTIDE SEQUENCE [LARGE SCALE GENOMIC DNA]</scope>
    <source>
        <strain evidence="12 13">DSM 40526</strain>
    </source>
</reference>
<keyword evidence="6 9" id="KW-0865">Zymogen</keyword>
<proteinExistence type="inferred from homology"/>
<dbReference type="PANTHER" id="PTHR43199">
    <property type="entry name" value="GLUTATHIONE HYDROLASE"/>
    <property type="match status" value="1"/>
</dbReference>
<comment type="caution">
    <text evidence="12">The sequence shown here is derived from an EMBL/GenBank/DDBJ whole genome shotgun (WGS) entry which is preliminary data.</text>
</comment>
<comment type="pathway">
    <text evidence="9">Sulfur metabolism; glutathione metabolism.</text>
</comment>
<keyword evidence="13" id="KW-1185">Reference proteome</keyword>
<keyword evidence="11" id="KW-0732">Signal</keyword>
<keyword evidence="5 9" id="KW-0378">Hydrolase</keyword>
<evidence type="ECO:0000256" key="1">
    <source>
        <dbReference type="ARBA" id="ARBA00001049"/>
    </source>
</evidence>
<dbReference type="InterPro" id="IPR043138">
    <property type="entry name" value="GGT_lsub"/>
</dbReference>
<dbReference type="GO" id="GO:0036374">
    <property type="term" value="F:glutathione hydrolase activity"/>
    <property type="evidence" value="ECO:0007669"/>
    <property type="project" value="UniProtKB-EC"/>
</dbReference>
<dbReference type="NCBIfam" id="TIGR00066">
    <property type="entry name" value="g_glut_trans"/>
    <property type="match status" value="1"/>
</dbReference>
<evidence type="ECO:0000256" key="10">
    <source>
        <dbReference type="SAM" id="MobiDB-lite"/>
    </source>
</evidence>
<keyword evidence="9" id="KW-0317">Glutathione biosynthesis</keyword>
<sequence length="600" mass="62283">MRGPAARQLALVALAGALVSTGAAAPPTPTTAPPAKVPVAVGYGGAVASVDADASAAGIAVLRSGGNAVDAAIATAAALGVTEPYSAGIGGGGYFVYYDARSHRVHTIDGRETAPATATEALFQENGLPIPFAEGQTSGLGVGVPGTPATWKSALDAWGTRPLDRLLKPAEKLARDGFTVDSTFRAQTELNQDRFKDFPATSKLFLPGGALPVVGSTFKNPDLAATYAELGRKGTGALYRGPIAEDIVRAVRTPPVDPAATRKVRAGDLTTGDLRAYATKRQDPTRVGYRGLDVYSMAPSSSGGTTVGEALNILERTDLSKLSEAQYLHRFIEASRISFADRGRWVGDPAAVRVPTRELLSQRFADSRACLISPDRALTSPLAPGDPRDPAPCATTGRAAPTTYEGENTTHLTAADRWGNVVSYTLTIESTGGSAITVPGRGFLLNNELTDFSFAPAAPGVPDPNLPGPGKRPRSSMAPTIVLDDGRPVLAVGSPGGATIITTVLQTLIGHLDRGLPLVDAIAAPRASQRNQTTTELEPGLWNSPLRAELEAIGQGFRQNPEIGAATGVQRLPDGRWLAAAETSRRGGGSAMVVHPHGRP</sequence>
<name>A0ABS4L0N2_STRAV</name>
<feature type="region of interest" description="Disordered" evidence="10">
    <location>
        <begin position="377"/>
        <end position="404"/>
    </location>
</feature>
<feature type="region of interest" description="Disordered" evidence="10">
    <location>
        <begin position="456"/>
        <end position="478"/>
    </location>
</feature>
<comment type="catalytic activity">
    <reaction evidence="1 9">
        <text>an S-substituted glutathione + H2O = an S-substituted L-cysteinylglycine + L-glutamate</text>
        <dbReference type="Rhea" id="RHEA:59468"/>
        <dbReference type="ChEBI" id="CHEBI:15377"/>
        <dbReference type="ChEBI" id="CHEBI:29985"/>
        <dbReference type="ChEBI" id="CHEBI:90779"/>
        <dbReference type="ChEBI" id="CHEBI:143103"/>
        <dbReference type="EC" id="3.4.19.13"/>
    </reaction>
</comment>
<comment type="PTM">
    <text evidence="9">Cleaved by autocatalysis into a large and a small subunit.</text>
</comment>
<evidence type="ECO:0000256" key="7">
    <source>
        <dbReference type="ARBA" id="ARBA00023315"/>
    </source>
</evidence>
<dbReference type="Gene3D" id="3.60.20.40">
    <property type="match status" value="1"/>
</dbReference>
<evidence type="ECO:0000313" key="13">
    <source>
        <dbReference type="Proteomes" id="UP001519310"/>
    </source>
</evidence>
<dbReference type="SUPFAM" id="SSF56235">
    <property type="entry name" value="N-terminal nucleophile aminohydrolases (Ntn hydrolases)"/>
    <property type="match status" value="1"/>
</dbReference>
<comment type="subunit">
    <text evidence="9">This enzyme consists of two polypeptide chains, which are synthesized in precursor form from a single polypeptide.</text>
</comment>
<dbReference type="EMBL" id="JAGGLQ010000002">
    <property type="protein sequence ID" value="MBP2035823.1"/>
    <property type="molecule type" value="Genomic_DNA"/>
</dbReference>
<evidence type="ECO:0000256" key="4">
    <source>
        <dbReference type="ARBA" id="ARBA00022679"/>
    </source>
</evidence>
<accession>A0ABS4L0N2</accession>
<feature type="chain" id="PRO_5047368775" description="Glutathione hydrolase proenzyme" evidence="11">
    <location>
        <begin position="26"/>
        <end position="600"/>
    </location>
</feature>
<dbReference type="EC" id="2.3.2.2" evidence="9"/>
<comment type="catalytic activity">
    <reaction evidence="2 9">
        <text>glutathione + H2O = L-cysteinylglycine + L-glutamate</text>
        <dbReference type="Rhea" id="RHEA:28807"/>
        <dbReference type="ChEBI" id="CHEBI:15377"/>
        <dbReference type="ChEBI" id="CHEBI:29985"/>
        <dbReference type="ChEBI" id="CHEBI:57925"/>
        <dbReference type="ChEBI" id="CHEBI:61694"/>
        <dbReference type="EC" id="3.4.19.13"/>
    </reaction>
</comment>
<dbReference type="EC" id="3.4.19.13" evidence="9"/>
<dbReference type="InterPro" id="IPR043137">
    <property type="entry name" value="GGT_ssub_C"/>
</dbReference>
<dbReference type="InterPro" id="IPR029055">
    <property type="entry name" value="Ntn_hydrolases_N"/>
</dbReference>
<dbReference type="Pfam" id="PF01019">
    <property type="entry name" value="G_glu_transpept"/>
    <property type="match status" value="1"/>
</dbReference>
<evidence type="ECO:0000256" key="6">
    <source>
        <dbReference type="ARBA" id="ARBA00023145"/>
    </source>
</evidence>
<dbReference type="Proteomes" id="UP001519310">
    <property type="component" value="Unassembled WGS sequence"/>
</dbReference>
<feature type="signal peptide" evidence="11">
    <location>
        <begin position="1"/>
        <end position="25"/>
    </location>
</feature>
<protein>
    <recommendedName>
        <fullName evidence="9">Glutathione hydrolase proenzyme</fullName>
        <ecNumber evidence="9">2.3.2.2</ecNumber>
        <ecNumber evidence="9">3.4.19.13</ecNumber>
    </recommendedName>
    <component>
        <recommendedName>
            <fullName evidence="9">Glutathione hydrolase large chain</fullName>
        </recommendedName>
    </component>
    <component>
        <recommendedName>
            <fullName evidence="9">Glutathione hydrolase small chain</fullName>
        </recommendedName>
    </component>
</protein>
<gene>
    <name evidence="12" type="ORF">J2Z77_001610</name>
</gene>
<dbReference type="Gene3D" id="1.10.246.130">
    <property type="match status" value="1"/>
</dbReference>
<evidence type="ECO:0000256" key="11">
    <source>
        <dbReference type="SAM" id="SignalP"/>
    </source>
</evidence>
<keyword evidence="4 9" id="KW-0808">Transferase</keyword>
<organism evidence="12 13">
    <name type="scientific">Streptomyces avidinii</name>
    <dbReference type="NCBI Taxonomy" id="1895"/>
    <lineage>
        <taxon>Bacteria</taxon>
        <taxon>Bacillati</taxon>
        <taxon>Actinomycetota</taxon>
        <taxon>Actinomycetes</taxon>
        <taxon>Kitasatosporales</taxon>
        <taxon>Streptomycetaceae</taxon>
        <taxon>Streptomyces</taxon>
    </lineage>
</organism>
<evidence type="ECO:0000256" key="8">
    <source>
        <dbReference type="ARBA" id="ARBA00047417"/>
    </source>
</evidence>
<evidence type="ECO:0000256" key="9">
    <source>
        <dbReference type="RuleBase" id="RU368036"/>
    </source>
</evidence>
<keyword evidence="7 9" id="KW-0012">Acyltransferase</keyword>
<dbReference type="InterPro" id="IPR051792">
    <property type="entry name" value="GGT_bact"/>
</dbReference>
<evidence type="ECO:0000313" key="12">
    <source>
        <dbReference type="EMBL" id="MBP2035823.1"/>
    </source>
</evidence>
<evidence type="ECO:0000256" key="2">
    <source>
        <dbReference type="ARBA" id="ARBA00001089"/>
    </source>
</evidence>
<dbReference type="InterPro" id="IPR000101">
    <property type="entry name" value="GGT_peptidase"/>
</dbReference>